<dbReference type="Gene3D" id="3.40.30.10">
    <property type="entry name" value="Glutaredoxin"/>
    <property type="match status" value="1"/>
</dbReference>
<dbReference type="KEGG" id="nau:109216605"/>
<dbReference type="Gramene" id="OIT23555">
    <property type="protein sequence ID" value="OIT23555"/>
    <property type="gene ID" value="A4A49_35505"/>
</dbReference>
<dbReference type="PANTHER" id="PTHR45669">
    <property type="entry name" value="GLUTAREDOXIN DOMAIN-CONTAINING CYSTEINE-RICH PROTEIN CG12206-RELATED"/>
    <property type="match status" value="1"/>
</dbReference>
<gene>
    <name evidence="3" type="ORF">A4A49_35505</name>
</gene>
<dbReference type="Pfam" id="PF00462">
    <property type="entry name" value="Glutaredoxin"/>
    <property type="match status" value="1"/>
</dbReference>
<accession>A0A1J6KL89</accession>
<dbReference type="Proteomes" id="UP000187609">
    <property type="component" value="Unassembled WGS sequence"/>
</dbReference>
<dbReference type="PANTHER" id="PTHR45669:SF14">
    <property type="entry name" value="EMB|CAB81925.1-RELATED"/>
    <property type="match status" value="1"/>
</dbReference>
<organism evidence="3 4">
    <name type="scientific">Nicotiana attenuata</name>
    <name type="common">Coyote tobacco</name>
    <dbReference type="NCBI Taxonomy" id="49451"/>
    <lineage>
        <taxon>Eukaryota</taxon>
        <taxon>Viridiplantae</taxon>
        <taxon>Streptophyta</taxon>
        <taxon>Embryophyta</taxon>
        <taxon>Tracheophyta</taxon>
        <taxon>Spermatophyta</taxon>
        <taxon>Magnoliopsida</taxon>
        <taxon>eudicotyledons</taxon>
        <taxon>Gunneridae</taxon>
        <taxon>Pentapetalae</taxon>
        <taxon>asterids</taxon>
        <taxon>lamiids</taxon>
        <taxon>Solanales</taxon>
        <taxon>Solanaceae</taxon>
        <taxon>Nicotianoideae</taxon>
        <taxon>Nicotianeae</taxon>
        <taxon>Nicotiana</taxon>
    </lineage>
</organism>
<dbReference type="InterPro" id="IPR036249">
    <property type="entry name" value="Thioredoxin-like_sf"/>
</dbReference>
<reference evidence="3" key="1">
    <citation type="submission" date="2016-11" db="EMBL/GenBank/DDBJ databases">
        <title>The genome of Nicotiana attenuata.</title>
        <authorList>
            <person name="Xu S."/>
            <person name="Brockmoeller T."/>
            <person name="Gaquerel E."/>
            <person name="Navarro A."/>
            <person name="Kuhl H."/>
            <person name="Gase K."/>
            <person name="Ling Z."/>
            <person name="Zhou W."/>
            <person name="Kreitzer C."/>
            <person name="Stanke M."/>
            <person name="Tang H."/>
            <person name="Lyons E."/>
            <person name="Pandey P."/>
            <person name="Pandey S.P."/>
            <person name="Timmermann B."/>
            <person name="Baldwin I.T."/>
        </authorList>
    </citation>
    <scope>NUCLEOTIDE SEQUENCE [LARGE SCALE GENOMIC DNA]</scope>
    <source>
        <strain evidence="3">UT</strain>
    </source>
</reference>
<dbReference type="SUPFAM" id="SSF52833">
    <property type="entry name" value="Thioredoxin-like"/>
    <property type="match status" value="1"/>
</dbReference>
<evidence type="ECO:0000313" key="3">
    <source>
        <dbReference type="EMBL" id="OIT23555.1"/>
    </source>
</evidence>
<keyword evidence="4" id="KW-1185">Reference proteome</keyword>
<dbReference type="CDD" id="cd03031">
    <property type="entry name" value="GRX_GRX_like"/>
    <property type="match status" value="1"/>
</dbReference>
<dbReference type="PROSITE" id="PS51354">
    <property type="entry name" value="GLUTAREDOXIN_2"/>
    <property type="match status" value="1"/>
</dbReference>
<evidence type="ECO:0000259" key="2">
    <source>
        <dbReference type="Pfam" id="PF00462"/>
    </source>
</evidence>
<feature type="domain" description="Glutaredoxin" evidence="2">
    <location>
        <begin position="169"/>
        <end position="233"/>
    </location>
</feature>
<dbReference type="OrthoDB" id="423313at2759"/>
<name>A0A1J6KL89_NICAT</name>
<dbReference type="SMR" id="A0A1J6KL89"/>
<feature type="region of interest" description="Disordered" evidence="1">
    <location>
        <begin position="72"/>
        <end position="102"/>
    </location>
</feature>
<feature type="compositionally biased region" description="Polar residues" evidence="1">
    <location>
        <begin position="72"/>
        <end position="97"/>
    </location>
</feature>
<protein>
    <recommendedName>
        <fullName evidence="2">Glutaredoxin domain-containing protein</fullName>
    </recommendedName>
</protein>
<dbReference type="EMBL" id="MJEQ01003283">
    <property type="protein sequence ID" value="OIT23555.1"/>
    <property type="molecule type" value="Genomic_DNA"/>
</dbReference>
<dbReference type="InterPro" id="IPR002109">
    <property type="entry name" value="Glutaredoxin"/>
</dbReference>
<evidence type="ECO:0000256" key="1">
    <source>
        <dbReference type="SAM" id="MobiDB-lite"/>
    </source>
</evidence>
<proteinExistence type="predicted"/>
<comment type="caution">
    <text evidence="3">The sequence shown here is derived from an EMBL/GenBank/DDBJ whole genome shotgun (WGS) entry which is preliminary data.</text>
</comment>
<dbReference type="AlphaFoldDB" id="A0A1J6KL89"/>
<sequence>MKSMKGGILRKIKSIPSFTSLKHNLVFQVNRPMQYFQSHLTANEERDNDIPPEMFCQNFSSDLAKDVRNGKLHTNQSSKDMMSTTDNNKMENTSTWEPESHHSCKTVPLSEHEVQLLTQTQTSTPQALQEYSETMEKCNSKDDENRDSELSLCSNFEEKCPPGGSDKVIFYTTSLRGIRKTFEDCNIIRFLLESFRVVYYERDVSMHVEYREELWRILGGRVVPPRLFIRGRDIGGADEVVGLHEQGILKKLLHGIPLLPSTSPCKGCCGIRFVLCFSCHGSCKITDPEGKANEFPSRCPECNENGLIKCPICS</sequence>
<dbReference type="Pfam" id="PF23733">
    <property type="entry name" value="GRXCR1-2_C"/>
    <property type="match status" value="1"/>
</dbReference>
<evidence type="ECO:0000313" key="4">
    <source>
        <dbReference type="Proteomes" id="UP000187609"/>
    </source>
</evidence>
<dbReference type="STRING" id="49451.A0A1J6KL89"/>
<dbReference type="OMA" id="FREEMWR"/>